<evidence type="ECO:0008006" key="4">
    <source>
        <dbReference type="Google" id="ProtNLM"/>
    </source>
</evidence>
<evidence type="ECO:0000313" key="2">
    <source>
        <dbReference type="EMBL" id="QSI76120.1"/>
    </source>
</evidence>
<sequence>MRFNPLLLIAAATTLPLLLTGCENNAAAYEVDGRNHAITLVRERNYIWSDEVKQALVAARFPACQRRWEIVPGNTEGPKMSLYGIRDGLFVAVQGKHWYAIGTEKCEVAKMEPSGDAPPGQLLGAFVRKDGVLSFVPDPAARAASGTPADGQSAPQ</sequence>
<feature type="signal peptide" evidence="1">
    <location>
        <begin position="1"/>
        <end position="26"/>
    </location>
</feature>
<keyword evidence="3" id="KW-1185">Reference proteome</keyword>
<organism evidence="2 3">
    <name type="scientific">Niveibacterium microcysteis</name>
    <dbReference type="NCBI Taxonomy" id="2811415"/>
    <lineage>
        <taxon>Bacteria</taxon>
        <taxon>Pseudomonadati</taxon>
        <taxon>Pseudomonadota</taxon>
        <taxon>Betaproteobacteria</taxon>
        <taxon>Rhodocyclales</taxon>
        <taxon>Rhodocyclaceae</taxon>
        <taxon>Niveibacterium</taxon>
    </lineage>
</organism>
<accession>A0ABX7M6N4</accession>
<dbReference type="RefSeq" id="WP_206253890.1">
    <property type="nucleotide sequence ID" value="NZ_CP071060.1"/>
</dbReference>
<feature type="chain" id="PRO_5046523407" description="Lipoprotein" evidence="1">
    <location>
        <begin position="27"/>
        <end position="156"/>
    </location>
</feature>
<dbReference type="PROSITE" id="PS51257">
    <property type="entry name" value="PROKAR_LIPOPROTEIN"/>
    <property type="match status" value="1"/>
</dbReference>
<evidence type="ECO:0000313" key="3">
    <source>
        <dbReference type="Proteomes" id="UP000663570"/>
    </source>
</evidence>
<name>A0ABX7M6N4_9RHOO</name>
<dbReference type="EMBL" id="CP071060">
    <property type="protein sequence ID" value="QSI76120.1"/>
    <property type="molecule type" value="Genomic_DNA"/>
</dbReference>
<proteinExistence type="predicted"/>
<protein>
    <recommendedName>
        <fullName evidence="4">Lipoprotein</fullName>
    </recommendedName>
</protein>
<keyword evidence="1" id="KW-0732">Signal</keyword>
<reference evidence="2 3" key="1">
    <citation type="submission" date="2021-02" db="EMBL/GenBank/DDBJ databases">
        <title>Niveibacterium changnyeongensis HC41.</title>
        <authorList>
            <person name="Kang M."/>
        </authorList>
    </citation>
    <scope>NUCLEOTIDE SEQUENCE [LARGE SCALE GENOMIC DNA]</scope>
    <source>
        <strain evidence="2 3">HC41</strain>
    </source>
</reference>
<evidence type="ECO:0000256" key="1">
    <source>
        <dbReference type="SAM" id="SignalP"/>
    </source>
</evidence>
<gene>
    <name evidence="2" type="ORF">JY500_16825</name>
</gene>
<dbReference type="Proteomes" id="UP000663570">
    <property type="component" value="Chromosome"/>
</dbReference>